<organism evidence="1 2">
    <name type="scientific">Peronosclerospora sorghi</name>
    <dbReference type="NCBI Taxonomy" id="230839"/>
    <lineage>
        <taxon>Eukaryota</taxon>
        <taxon>Sar</taxon>
        <taxon>Stramenopiles</taxon>
        <taxon>Oomycota</taxon>
        <taxon>Peronosporomycetes</taxon>
        <taxon>Peronosporales</taxon>
        <taxon>Peronosporaceae</taxon>
        <taxon>Peronosclerospora</taxon>
    </lineage>
</organism>
<keyword evidence="2" id="KW-1185">Reference proteome</keyword>
<reference evidence="1 2" key="1">
    <citation type="journal article" date="2022" name="bioRxiv">
        <title>The genome of the oomycete Peronosclerospora sorghi, a cosmopolitan pathogen of maize and sorghum, is inflated with dispersed pseudogenes.</title>
        <authorList>
            <person name="Fletcher K."/>
            <person name="Martin F."/>
            <person name="Isakeit T."/>
            <person name="Cavanaugh K."/>
            <person name="Magill C."/>
            <person name="Michelmore R."/>
        </authorList>
    </citation>
    <scope>NUCLEOTIDE SEQUENCE [LARGE SCALE GENOMIC DNA]</scope>
    <source>
        <strain evidence="1">P6</strain>
    </source>
</reference>
<name>A0ACC0WAU1_9STRA</name>
<sequence>MPVLRILHALSPVSGARSNGDYPKFRKCRLNWLQLMPSATTAPCPPSNTTTRPGASKRARLSDGSFATKANPEAAVVDDGEGPPAAPVAACKVPKFLRSLYAILQTEDPRIISWVQNKELAPKCVTAFQILEMHRFEREILPKYFKHQKFASFQRQLNNFGFRKWTKTQSSGVCTFSHNCFPPDLSMNKSNVSVRDQWRQKSTQVIPPSAASVTKQTKRRLDGNMGDETSGKPEPVEGADSSTRCRRALIVQARSCDTRDIFSHTEHKYYRSPNSSASMECSALLSHQPSLKKLARPNLSTKQDTFESLISLEAFCDDDAFKQFNLPPLPSHQYETECSKKATLLPSGSLTTFDFRFASPQALNQLSSDASFSSSELKPYDLKHAETPLPSFPQASGNLDTAALQGSFFETWMWDTQPSASTLEISSLELDCKNSFSSKSEAEWHEGPNVDNFQVPHESSIAAPKDRCQQNCGDSSTSGEFGLEHLLFVE</sequence>
<evidence type="ECO:0000313" key="1">
    <source>
        <dbReference type="EMBL" id="KAI9915955.1"/>
    </source>
</evidence>
<protein>
    <submittedName>
        <fullName evidence="1">Uncharacterized protein</fullName>
    </submittedName>
</protein>
<comment type="caution">
    <text evidence="1">The sequence shown here is derived from an EMBL/GenBank/DDBJ whole genome shotgun (WGS) entry which is preliminary data.</text>
</comment>
<evidence type="ECO:0000313" key="2">
    <source>
        <dbReference type="Proteomes" id="UP001163321"/>
    </source>
</evidence>
<proteinExistence type="predicted"/>
<dbReference type="EMBL" id="CM047582">
    <property type="protein sequence ID" value="KAI9915955.1"/>
    <property type="molecule type" value="Genomic_DNA"/>
</dbReference>
<gene>
    <name evidence="1" type="ORF">PsorP6_006944</name>
</gene>
<accession>A0ACC0WAU1</accession>
<dbReference type="Proteomes" id="UP001163321">
    <property type="component" value="Chromosome 3"/>
</dbReference>